<sequence length="76" mass="8148">ASAPPARVPAWPRPRTCWRQTAQKAGLPQGEHPTLGCPCCPGSLPPRLPFLRSRSLPLALPSSETVNNSLSSFMSL</sequence>
<gene>
    <name evidence="1" type="ORF">N324_03433</name>
</gene>
<organism evidence="1 2">
    <name type="scientific">Chlamydotis macqueenii</name>
    <name type="common">Macqueen's bustard</name>
    <dbReference type="NCBI Taxonomy" id="187382"/>
    <lineage>
        <taxon>Eukaryota</taxon>
        <taxon>Metazoa</taxon>
        <taxon>Chordata</taxon>
        <taxon>Craniata</taxon>
        <taxon>Vertebrata</taxon>
        <taxon>Euteleostomi</taxon>
        <taxon>Archelosauria</taxon>
        <taxon>Archosauria</taxon>
        <taxon>Dinosauria</taxon>
        <taxon>Saurischia</taxon>
        <taxon>Theropoda</taxon>
        <taxon>Coelurosauria</taxon>
        <taxon>Aves</taxon>
        <taxon>Neognathae</taxon>
        <taxon>Neoaves</taxon>
        <taxon>Otidimorphae</taxon>
        <taxon>Otidiformes</taxon>
        <taxon>Otididae</taxon>
        <taxon>Chlamydotis</taxon>
    </lineage>
</organism>
<reference evidence="1 2" key="1">
    <citation type="submission" date="2014-04" db="EMBL/GenBank/DDBJ databases">
        <title>Genome evolution of avian class.</title>
        <authorList>
            <person name="Zhang G."/>
            <person name="Li C."/>
        </authorList>
    </citation>
    <scope>NUCLEOTIDE SEQUENCE [LARGE SCALE GENOMIC DNA]</scope>
    <source>
        <strain evidence="1">BGI_N324</strain>
    </source>
</reference>
<keyword evidence="2" id="KW-1185">Reference proteome</keyword>
<dbReference type="EMBL" id="KK750427">
    <property type="protein sequence ID" value="KFP41617.1"/>
    <property type="molecule type" value="Genomic_DNA"/>
</dbReference>
<evidence type="ECO:0000313" key="2">
    <source>
        <dbReference type="Proteomes" id="UP000053330"/>
    </source>
</evidence>
<name>A0A091KNM0_9AVES</name>
<feature type="non-terminal residue" evidence="1">
    <location>
        <position position="76"/>
    </location>
</feature>
<evidence type="ECO:0000313" key="1">
    <source>
        <dbReference type="EMBL" id="KFP41617.1"/>
    </source>
</evidence>
<protein>
    <submittedName>
        <fullName evidence="1">Uncharacterized protein</fullName>
    </submittedName>
</protein>
<proteinExistence type="predicted"/>
<dbReference type="AlphaFoldDB" id="A0A091KNM0"/>
<accession>A0A091KNM0</accession>
<feature type="non-terminal residue" evidence="1">
    <location>
        <position position="1"/>
    </location>
</feature>
<dbReference type="Proteomes" id="UP000053330">
    <property type="component" value="Unassembled WGS sequence"/>
</dbReference>